<feature type="coiled-coil region" evidence="1">
    <location>
        <begin position="57"/>
        <end position="123"/>
    </location>
</feature>
<proteinExistence type="predicted"/>
<reference evidence="2" key="1">
    <citation type="submission" date="2010-07" db="EMBL/GenBank/DDBJ databases">
        <authorList>
            <person name="Muzny D."/>
            <person name="Qin X."/>
            <person name="Deng J."/>
            <person name="Jiang H."/>
            <person name="Liu Y."/>
            <person name="Qu J."/>
            <person name="Song X.-Z."/>
            <person name="Zhang L."/>
            <person name="Thornton R."/>
            <person name="Coyle M."/>
            <person name="Francisco L."/>
            <person name="Jackson L."/>
            <person name="Javaid M."/>
            <person name="Korchina V."/>
            <person name="Kovar C."/>
            <person name="Mata R."/>
            <person name="Mathew T."/>
            <person name="Ngo R."/>
            <person name="Nguyen L."/>
            <person name="Nguyen N."/>
            <person name="Okwuonu G."/>
            <person name="Ongeri F."/>
            <person name="Pham C."/>
            <person name="Simmons D."/>
            <person name="Wilczek-Boney K."/>
            <person name="Hale W."/>
            <person name="Jakkamsetti A."/>
            <person name="Pham P."/>
            <person name="Ruth R."/>
            <person name="San Lucas F."/>
            <person name="Warren J."/>
            <person name="Zhang J."/>
            <person name="Zhao Z."/>
            <person name="Zhou C."/>
            <person name="Zhu D."/>
            <person name="Lee S."/>
            <person name="Bess C."/>
            <person name="Blankenburg K."/>
            <person name="Forbes L."/>
            <person name="Fu Q."/>
            <person name="Gubbala S."/>
            <person name="Hirani K."/>
            <person name="Jayaseelan J.C."/>
            <person name="Lara F."/>
            <person name="Munidasa M."/>
            <person name="Palculict T."/>
            <person name="Patil S."/>
            <person name="Pu L.-L."/>
            <person name="Saada N."/>
            <person name="Tang L."/>
            <person name="Weissenberger G."/>
            <person name="Zhu Y."/>
            <person name="Hemphill L."/>
            <person name="Shang Y."/>
            <person name="Youmans B."/>
            <person name="Ayvaz T."/>
            <person name="Ross M."/>
            <person name="Santibanez J."/>
            <person name="Aqrawi P."/>
            <person name="Gross S."/>
            <person name="Joshi V."/>
            <person name="Fowler G."/>
            <person name="Nazareth L."/>
            <person name="Reid J."/>
            <person name="Worley K."/>
            <person name="Petrosino J."/>
            <person name="Highlander S."/>
            <person name="Gibbs R."/>
        </authorList>
    </citation>
    <scope>NUCLEOTIDE SEQUENCE [LARGE SCALE GENOMIC DNA]</scope>
    <source>
        <strain evidence="2">DSM 20284</strain>
    </source>
</reference>
<dbReference type="EMBL" id="AEEG01000002">
    <property type="protein sequence ID" value="EFL96074.1"/>
    <property type="molecule type" value="Genomic_DNA"/>
</dbReference>
<dbReference type="Gene3D" id="1.10.287.1490">
    <property type="match status" value="1"/>
</dbReference>
<dbReference type="AlphaFoldDB" id="E0NER3"/>
<organism evidence="2 3">
    <name type="scientific">Pediococcus acidilactici DSM 20284</name>
    <dbReference type="NCBI Taxonomy" id="862514"/>
    <lineage>
        <taxon>Bacteria</taxon>
        <taxon>Bacillati</taxon>
        <taxon>Bacillota</taxon>
        <taxon>Bacilli</taxon>
        <taxon>Lactobacillales</taxon>
        <taxon>Lactobacillaceae</taxon>
        <taxon>Pediococcus</taxon>
        <taxon>Pediococcus acidilactici group</taxon>
    </lineage>
</organism>
<gene>
    <name evidence="2" type="ORF">HMPREF0623_0125</name>
</gene>
<dbReference type="Proteomes" id="UP000004470">
    <property type="component" value="Unassembled WGS sequence"/>
</dbReference>
<protein>
    <recommendedName>
        <fullName evidence="4">Chromosome segregation protein SMC</fullName>
    </recommendedName>
</protein>
<evidence type="ECO:0008006" key="4">
    <source>
        <dbReference type="Google" id="ProtNLM"/>
    </source>
</evidence>
<evidence type="ECO:0000256" key="1">
    <source>
        <dbReference type="SAM" id="Coils"/>
    </source>
</evidence>
<accession>E0NER3</accession>
<evidence type="ECO:0000313" key="2">
    <source>
        <dbReference type="EMBL" id="EFL96074.1"/>
    </source>
</evidence>
<keyword evidence="3" id="KW-1185">Reference proteome</keyword>
<sequence length="123" mass="14447">MNNMAKNKRHPWLKGIVGSWVGWQTVKYVSQHPHFLRDLKHSVKNYAQAISDFGDALQSLRLNTAQMKVEIKKSEKTFNEIQQSVDRFQYKLEPRMAKISELQNHLSNELNQVQKEVVAKKRK</sequence>
<comment type="caution">
    <text evidence="2">The sequence shown here is derived from an EMBL/GenBank/DDBJ whole genome shotgun (WGS) entry which is preliminary data.</text>
</comment>
<dbReference type="HOGENOM" id="CLU_2047446_0_0_9"/>
<name>E0NER3_PEDAC</name>
<keyword evidence="1" id="KW-0175">Coiled coil</keyword>
<evidence type="ECO:0000313" key="3">
    <source>
        <dbReference type="Proteomes" id="UP000004470"/>
    </source>
</evidence>